<dbReference type="Proteomes" id="UP000694240">
    <property type="component" value="Chromosome 13"/>
</dbReference>
<keyword evidence="1" id="KW-0433">Leucine-rich repeat</keyword>
<evidence type="ECO:0000256" key="2">
    <source>
        <dbReference type="ARBA" id="ARBA00022737"/>
    </source>
</evidence>
<protein>
    <recommendedName>
        <fullName evidence="3">C-JID domain-containing protein</fullName>
    </recommendedName>
</protein>
<evidence type="ECO:0000256" key="1">
    <source>
        <dbReference type="ARBA" id="ARBA00022614"/>
    </source>
</evidence>
<gene>
    <name evidence="4" type="ORF">ISN45_Aa08g003570</name>
</gene>
<dbReference type="Pfam" id="PF20160">
    <property type="entry name" value="C-JID"/>
    <property type="match status" value="1"/>
</dbReference>
<sequence length="135" mass="15099">MEPHWCNNKLRGIALCAVVSFHEDQDPNMDGFSINCTLQFENKDGSSIHFDCDVGGLTEPGRIEADHVFIGYVSFSHITKRLEEHYCGNSIPTKASLEFYLTDVYKSEVVNCGLHLVYAEPHNVSFEGNNLATSL</sequence>
<evidence type="ECO:0000259" key="3">
    <source>
        <dbReference type="Pfam" id="PF20160"/>
    </source>
</evidence>
<feature type="domain" description="C-JID" evidence="3">
    <location>
        <begin position="2"/>
        <end position="120"/>
    </location>
</feature>
<feature type="non-terminal residue" evidence="4">
    <location>
        <position position="135"/>
    </location>
</feature>
<comment type="caution">
    <text evidence="4">The sequence shown here is derived from an EMBL/GenBank/DDBJ whole genome shotgun (WGS) entry which is preliminary data.</text>
</comment>
<proteinExistence type="predicted"/>
<evidence type="ECO:0000313" key="5">
    <source>
        <dbReference type="Proteomes" id="UP000694240"/>
    </source>
</evidence>
<accession>A0A8T1XE30</accession>
<evidence type="ECO:0000313" key="4">
    <source>
        <dbReference type="EMBL" id="KAG7532698.1"/>
    </source>
</evidence>
<organism evidence="4 5">
    <name type="scientific">Arabidopsis thaliana x Arabidopsis arenosa</name>
    <dbReference type="NCBI Taxonomy" id="1240361"/>
    <lineage>
        <taxon>Eukaryota</taxon>
        <taxon>Viridiplantae</taxon>
        <taxon>Streptophyta</taxon>
        <taxon>Embryophyta</taxon>
        <taxon>Tracheophyta</taxon>
        <taxon>Spermatophyta</taxon>
        <taxon>Magnoliopsida</taxon>
        <taxon>eudicotyledons</taxon>
        <taxon>Gunneridae</taxon>
        <taxon>Pentapetalae</taxon>
        <taxon>rosids</taxon>
        <taxon>malvids</taxon>
        <taxon>Brassicales</taxon>
        <taxon>Brassicaceae</taxon>
        <taxon>Camelineae</taxon>
        <taxon>Arabidopsis</taxon>
    </lineage>
</organism>
<dbReference type="EMBL" id="JAEFBK010000013">
    <property type="protein sequence ID" value="KAG7532698.1"/>
    <property type="molecule type" value="Genomic_DNA"/>
</dbReference>
<name>A0A8T1XE30_9BRAS</name>
<dbReference type="InterPro" id="IPR045344">
    <property type="entry name" value="C-JID"/>
</dbReference>
<dbReference type="AlphaFoldDB" id="A0A8T1XE30"/>
<keyword evidence="5" id="KW-1185">Reference proteome</keyword>
<keyword evidence="2" id="KW-0677">Repeat</keyword>
<reference evidence="4 5" key="1">
    <citation type="submission" date="2020-12" db="EMBL/GenBank/DDBJ databases">
        <title>Concerted genomic and epigenomic changes stabilize Arabidopsis allopolyploids.</title>
        <authorList>
            <person name="Chen Z."/>
        </authorList>
    </citation>
    <scope>NUCLEOTIDE SEQUENCE [LARGE SCALE GENOMIC DNA]</scope>
    <source>
        <strain evidence="4">Allo738</strain>
        <tissue evidence="4">Leaf</tissue>
    </source>
</reference>